<dbReference type="EMBL" id="JAFCMP010000223">
    <property type="protein sequence ID" value="KAG5183249.1"/>
    <property type="molecule type" value="Genomic_DNA"/>
</dbReference>
<keyword evidence="2" id="KW-1185">Reference proteome</keyword>
<sequence length="511" mass="53296">MAVATSAGVIGTASINTDAAMHRCEARALRGEALAHREARQGAAEVLNAKARLKELICECLGECTKVCDRTDEEAAAISNACSRALDRLSRDVQWRTLCLRMEFDANASLSSVCGSLLPNAAAALGAGAGGSDWRAQLRLQEGMYVSPRALGWMLRDERGQQAVPVGSRVYRIADTGSEQAPAKTTATGAALACETGGARTADPAPQTLPLWHPFAEELTATVAMSVGGCCMWALVATAAEAAAPPAGTRYAVLLTAAAAEPAEDRSSTARQSQPCARRVCLANVSARPQRLRIPLPLCATPAQLAAFEDGHAGCNAQQYCAPPPPTHAAAAVSCDSADASADLELLVSQSPIVAELRSGALSAAVRAFCARAAEPQQPDAVDGGNCGSGAAPPRWWRWRDAAALRGVDAHLRACERRAAQVLRAEAALSELLRLSVAAQRCRARGDACKAYVSVCRAQREVAEAGRAQGGVAAVLGGGDGNAELACLERELACCEEKRRLVQQLHGFVGD</sequence>
<organism evidence="1 2">
    <name type="scientific">Tribonema minus</name>
    <dbReference type="NCBI Taxonomy" id="303371"/>
    <lineage>
        <taxon>Eukaryota</taxon>
        <taxon>Sar</taxon>
        <taxon>Stramenopiles</taxon>
        <taxon>Ochrophyta</taxon>
        <taxon>PX clade</taxon>
        <taxon>Xanthophyceae</taxon>
        <taxon>Tribonematales</taxon>
        <taxon>Tribonemataceae</taxon>
        <taxon>Tribonema</taxon>
    </lineage>
</organism>
<protein>
    <submittedName>
        <fullName evidence="1">Uncharacterized protein</fullName>
    </submittedName>
</protein>
<proteinExistence type="predicted"/>
<gene>
    <name evidence="1" type="ORF">JKP88DRAFT_317684</name>
</gene>
<dbReference type="Proteomes" id="UP000664859">
    <property type="component" value="Unassembled WGS sequence"/>
</dbReference>
<accession>A0A836CF18</accession>
<evidence type="ECO:0000313" key="1">
    <source>
        <dbReference type="EMBL" id="KAG5183249.1"/>
    </source>
</evidence>
<dbReference type="AlphaFoldDB" id="A0A836CF18"/>
<evidence type="ECO:0000313" key="2">
    <source>
        <dbReference type="Proteomes" id="UP000664859"/>
    </source>
</evidence>
<reference evidence="1" key="1">
    <citation type="submission" date="2021-02" db="EMBL/GenBank/DDBJ databases">
        <title>First Annotated Genome of the Yellow-green Alga Tribonema minus.</title>
        <authorList>
            <person name="Mahan K.M."/>
        </authorList>
    </citation>
    <scope>NUCLEOTIDE SEQUENCE</scope>
    <source>
        <strain evidence="1">UTEX B ZZ1240</strain>
    </source>
</reference>
<comment type="caution">
    <text evidence="1">The sequence shown here is derived from an EMBL/GenBank/DDBJ whole genome shotgun (WGS) entry which is preliminary data.</text>
</comment>
<name>A0A836CF18_9STRA</name>